<feature type="region of interest" description="Disordered" evidence="1">
    <location>
        <begin position="1"/>
        <end position="85"/>
    </location>
</feature>
<dbReference type="EMBL" id="KV749027">
    <property type="protein sequence ID" value="OCL11590.1"/>
    <property type="molecule type" value="Genomic_DNA"/>
</dbReference>
<dbReference type="AlphaFoldDB" id="A0A8E2F6R5"/>
<organism evidence="2 3">
    <name type="scientific">Glonium stellatum</name>
    <dbReference type="NCBI Taxonomy" id="574774"/>
    <lineage>
        <taxon>Eukaryota</taxon>
        <taxon>Fungi</taxon>
        <taxon>Dikarya</taxon>
        <taxon>Ascomycota</taxon>
        <taxon>Pezizomycotina</taxon>
        <taxon>Dothideomycetes</taxon>
        <taxon>Pleosporomycetidae</taxon>
        <taxon>Gloniales</taxon>
        <taxon>Gloniaceae</taxon>
        <taxon>Glonium</taxon>
    </lineage>
</organism>
<feature type="compositionally biased region" description="Low complexity" evidence="1">
    <location>
        <begin position="1"/>
        <end position="47"/>
    </location>
</feature>
<proteinExistence type="predicted"/>
<dbReference type="Proteomes" id="UP000250140">
    <property type="component" value="Unassembled WGS sequence"/>
</dbReference>
<feature type="compositionally biased region" description="Polar residues" evidence="1">
    <location>
        <begin position="67"/>
        <end position="85"/>
    </location>
</feature>
<feature type="non-terminal residue" evidence="2">
    <location>
        <position position="137"/>
    </location>
</feature>
<feature type="compositionally biased region" description="Basic residues" evidence="1">
    <location>
        <begin position="57"/>
        <end position="66"/>
    </location>
</feature>
<sequence length="137" mass="15271">MRMRSTSISTSASRASTGRASTSRTSASRTSTSHTSTSRTSTSTSTSNRQHLLLPPHRPRHIHRLTPNRQAISRPRQTMSRSRQINRTARRTLRAHLLRPALLPLMHLFAEPINRALLLRPGSRSSPPNTTTTTTTT</sequence>
<evidence type="ECO:0000313" key="3">
    <source>
        <dbReference type="Proteomes" id="UP000250140"/>
    </source>
</evidence>
<keyword evidence="3" id="KW-1185">Reference proteome</keyword>
<evidence type="ECO:0000256" key="1">
    <source>
        <dbReference type="SAM" id="MobiDB-lite"/>
    </source>
</evidence>
<accession>A0A8E2F6R5</accession>
<gene>
    <name evidence="2" type="ORF">AOQ84DRAFT_184626</name>
</gene>
<reference evidence="2 3" key="1">
    <citation type="journal article" date="2016" name="Nat. Commun.">
        <title>Ectomycorrhizal ecology is imprinted in the genome of the dominant symbiotic fungus Cenococcum geophilum.</title>
        <authorList>
            <consortium name="DOE Joint Genome Institute"/>
            <person name="Peter M."/>
            <person name="Kohler A."/>
            <person name="Ohm R.A."/>
            <person name="Kuo A."/>
            <person name="Krutzmann J."/>
            <person name="Morin E."/>
            <person name="Arend M."/>
            <person name="Barry K.W."/>
            <person name="Binder M."/>
            <person name="Choi C."/>
            <person name="Clum A."/>
            <person name="Copeland A."/>
            <person name="Grisel N."/>
            <person name="Haridas S."/>
            <person name="Kipfer T."/>
            <person name="LaButti K."/>
            <person name="Lindquist E."/>
            <person name="Lipzen A."/>
            <person name="Maire R."/>
            <person name="Meier B."/>
            <person name="Mihaltcheva S."/>
            <person name="Molinier V."/>
            <person name="Murat C."/>
            <person name="Poggeler S."/>
            <person name="Quandt C.A."/>
            <person name="Sperisen C."/>
            <person name="Tritt A."/>
            <person name="Tisserant E."/>
            <person name="Crous P.W."/>
            <person name="Henrissat B."/>
            <person name="Nehls U."/>
            <person name="Egli S."/>
            <person name="Spatafora J.W."/>
            <person name="Grigoriev I.V."/>
            <person name="Martin F.M."/>
        </authorList>
    </citation>
    <scope>NUCLEOTIDE SEQUENCE [LARGE SCALE GENOMIC DNA]</scope>
    <source>
        <strain evidence="2 3">CBS 207.34</strain>
    </source>
</reference>
<name>A0A8E2F6R5_9PEZI</name>
<evidence type="ECO:0000313" key="2">
    <source>
        <dbReference type="EMBL" id="OCL11590.1"/>
    </source>
</evidence>
<protein>
    <submittedName>
        <fullName evidence="2">Uncharacterized protein</fullName>
    </submittedName>
</protein>